<comment type="similarity">
    <text evidence="2">Belongs to the protein prenyltransferase subunit beta family.</text>
</comment>
<protein>
    <recommendedName>
        <fullName evidence="3">protein geranylgeranyltransferase type II</fullName>
        <ecNumber evidence="3">2.5.1.60</ecNumber>
    </recommendedName>
    <alternativeName>
        <fullName evidence="9">Geranylgeranyl transferase type II subunit beta</fullName>
    </alternativeName>
    <alternativeName>
        <fullName evidence="10">Type II protein geranyl-geranyltransferase subunit beta</fullName>
    </alternativeName>
</protein>
<dbReference type="GO" id="GO:0005968">
    <property type="term" value="C:Rab-protein geranylgeranyltransferase complex"/>
    <property type="evidence" value="ECO:0007669"/>
    <property type="project" value="TreeGrafter"/>
</dbReference>
<dbReference type="PANTHER" id="PTHR11774:SF11">
    <property type="entry name" value="GERANYLGERANYL TRANSFERASE TYPE-2 SUBUNIT BETA"/>
    <property type="match status" value="1"/>
</dbReference>
<evidence type="ECO:0000256" key="4">
    <source>
        <dbReference type="ARBA" id="ARBA00022602"/>
    </source>
</evidence>
<dbReference type="STRING" id="28573.A0A0U1M6N6"/>
<comment type="cofactor">
    <cofactor evidence="1">
        <name>Zn(2+)</name>
        <dbReference type="ChEBI" id="CHEBI:29105"/>
    </cofactor>
</comment>
<evidence type="ECO:0000259" key="13">
    <source>
        <dbReference type="Pfam" id="PF00432"/>
    </source>
</evidence>
<dbReference type="CDD" id="cd02894">
    <property type="entry name" value="GGTase-II"/>
    <property type="match status" value="1"/>
</dbReference>
<feature type="compositionally biased region" description="Basic and acidic residues" evidence="12">
    <location>
        <begin position="690"/>
        <end position="701"/>
    </location>
</feature>
<keyword evidence="8" id="KW-0862">Zinc</keyword>
<evidence type="ECO:0000256" key="8">
    <source>
        <dbReference type="ARBA" id="ARBA00022833"/>
    </source>
</evidence>
<evidence type="ECO:0000256" key="11">
    <source>
        <dbReference type="ARBA" id="ARBA00047658"/>
    </source>
</evidence>
<evidence type="ECO:0000313" key="15">
    <source>
        <dbReference type="Proteomes" id="UP000054383"/>
    </source>
</evidence>
<dbReference type="Proteomes" id="UP000054383">
    <property type="component" value="Unassembled WGS sequence"/>
</dbReference>
<feature type="region of interest" description="Disordered" evidence="12">
    <location>
        <begin position="628"/>
        <end position="659"/>
    </location>
</feature>
<feature type="region of interest" description="Disordered" evidence="12">
    <location>
        <begin position="683"/>
        <end position="715"/>
    </location>
</feature>
<accession>A0A0U1M6N6</accession>
<dbReference type="FunFam" id="1.50.10.20:FF:000009">
    <property type="entry name" value="Geranylgeranyl transferase type-2 subunit beta"/>
    <property type="match status" value="1"/>
</dbReference>
<evidence type="ECO:0000256" key="2">
    <source>
        <dbReference type="ARBA" id="ARBA00010497"/>
    </source>
</evidence>
<evidence type="ECO:0000256" key="3">
    <source>
        <dbReference type="ARBA" id="ARBA00012656"/>
    </source>
</evidence>
<evidence type="ECO:0000256" key="9">
    <source>
        <dbReference type="ARBA" id="ARBA00030816"/>
    </source>
</evidence>
<dbReference type="GO" id="GO:0004663">
    <property type="term" value="F:Rab geranylgeranyltransferase activity"/>
    <property type="evidence" value="ECO:0007669"/>
    <property type="project" value="UniProtKB-EC"/>
</dbReference>
<keyword evidence="7" id="KW-0677">Repeat</keyword>
<dbReference type="InterPro" id="IPR045089">
    <property type="entry name" value="PGGT1B-like"/>
</dbReference>
<sequence>MRRSGLRLSAWTLNSGHWMLGNARVTPGTPFVWQCSVDVDVDGPVRKSVNALQVFASGGKALVPPLLDLVYLDARSILDSFTPSLQLNRPSSQPSLPGVPNWIMSLVSGPGRGGGGSGSRAEFCTDKHVAYIKSLDTRRDELEYWYTEHLRMNGVYWGLHALHLMDHPETLPRQETIDFILSCQTDNGGFGAAPGHDAHMLYTVSAVQVLVIIDAVDELDKAGRDGKQKVVSFIASLQDRQSGVFKGDEWGETDTRFSYGALLALSLLGKLDEIDLDKVVSYIQQCENLDGGYGVRPGAESHSGQILTCVAALAIANRLDLIDTDRLGTWLSERQLESGGLNGRPEKLEDVCYSWWVAASLDIIGRLHWIDRQKLEDFILRCQDTEEGGIADQPGNMVDVFHTHFGTAGLSLLHYPGLKEIDPVYCMPKETIKKWFGSICNKKPRFSDQSHLLTHIASKAHLANYFKLQVKSRHDAEAFQELTDYDRWYQNYGLAKLLSDRMAMASSTTRKRRSARLVEASANAKIELINDEAPGLLLARADAVEDRQSQWLSFEDNIDPRLSGLRPFTSDENVGDLTSTVASTLSGSSEHPFIKTEPDSLNNWKEIREDIPNETRSSKRVSMLKKGHRASKSAILPVPTPLPCIPSQADSKSTAVEPKTDEMTRLKGIQWPGMDLFDAATEPMKRQRNQKKDERTFKAMEEASTATEPNEMVFSPSGTLRREREITGYVEDDDPLPGEWRISKPRRDRRDTRDRRDYQTNEKKSDTNKCAGRQEKRVALAASDPNRTVLGSRVMKKGHRPKRQMSEERGTGSRVPTSVVLNKQNLHHAHGHTTLTIEENDELHLSMEAVGQSRSPPLQVFKDDSPPVEVPESNHFISSLIDEAMSHSESFEMPYLTQASDVISGLLASNDHEHFSTSFQQPSLQQTHNYSHDHENFTGVASRSIEGMFLVDASGGPPYRGSYDPIIGGNVLHYRWNWHESELDRDYSTSDNHTLGVGLSSSRPASAGSTIYEDEVENKSRLWLDGCCT</sequence>
<evidence type="ECO:0000256" key="5">
    <source>
        <dbReference type="ARBA" id="ARBA00022679"/>
    </source>
</evidence>
<dbReference type="GO" id="GO:0046872">
    <property type="term" value="F:metal ion binding"/>
    <property type="evidence" value="ECO:0007669"/>
    <property type="project" value="UniProtKB-KW"/>
</dbReference>
<keyword evidence="5 14" id="KW-0808">Transferase</keyword>
<dbReference type="SUPFAM" id="SSF48239">
    <property type="entry name" value="Terpenoid cyclases/Protein prenyltransferases"/>
    <property type="match status" value="1"/>
</dbReference>
<feature type="domain" description="Prenyltransferase alpha-alpha toroid" evidence="13">
    <location>
        <begin position="124"/>
        <end position="427"/>
    </location>
</feature>
<evidence type="ECO:0000256" key="12">
    <source>
        <dbReference type="SAM" id="MobiDB-lite"/>
    </source>
</evidence>
<dbReference type="EC" id="2.5.1.60" evidence="3"/>
<keyword evidence="15" id="KW-1185">Reference proteome</keyword>
<evidence type="ECO:0000256" key="6">
    <source>
        <dbReference type="ARBA" id="ARBA00022723"/>
    </source>
</evidence>
<dbReference type="AlphaFoldDB" id="A0A0U1M6N6"/>
<dbReference type="EMBL" id="CVMT01000009">
    <property type="protein sequence ID" value="CRG91249.1"/>
    <property type="molecule type" value="Genomic_DNA"/>
</dbReference>
<dbReference type="OrthoDB" id="5428259at2759"/>
<reference evidence="14 15" key="1">
    <citation type="submission" date="2015-04" db="EMBL/GenBank/DDBJ databases">
        <authorList>
            <person name="Syromyatnikov M.Y."/>
            <person name="Popov V.N."/>
        </authorList>
    </citation>
    <scope>NUCLEOTIDE SEQUENCE [LARGE SCALE GENOMIC DNA]</scope>
    <source>
        <strain evidence="14">WF-38-12</strain>
    </source>
</reference>
<organism evidence="14 15">
    <name type="scientific">Talaromyces islandicus</name>
    <name type="common">Penicillium islandicum</name>
    <dbReference type="NCBI Taxonomy" id="28573"/>
    <lineage>
        <taxon>Eukaryota</taxon>
        <taxon>Fungi</taxon>
        <taxon>Dikarya</taxon>
        <taxon>Ascomycota</taxon>
        <taxon>Pezizomycotina</taxon>
        <taxon>Eurotiomycetes</taxon>
        <taxon>Eurotiomycetidae</taxon>
        <taxon>Eurotiales</taxon>
        <taxon>Trichocomaceae</taxon>
        <taxon>Talaromyces</taxon>
        <taxon>Talaromyces sect. Islandici</taxon>
    </lineage>
</organism>
<dbReference type="Gene3D" id="1.50.10.20">
    <property type="match status" value="1"/>
</dbReference>
<dbReference type="InterPro" id="IPR008930">
    <property type="entry name" value="Terpenoid_cyclase/PrenylTrfase"/>
</dbReference>
<dbReference type="PANTHER" id="PTHR11774">
    <property type="entry name" value="GERANYLGERANYL TRANSFERASE TYPE BETA SUBUNIT"/>
    <property type="match status" value="1"/>
</dbReference>
<gene>
    <name evidence="14" type="ORF">PISL3812_08297</name>
</gene>
<dbReference type="InterPro" id="IPR026873">
    <property type="entry name" value="Ptb1"/>
</dbReference>
<dbReference type="Pfam" id="PF00432">
    <property type="entry name" value="Prenyltrans"/>
    <property type="match status" value="1"/>
</dbReference>
<dbReference type="OMA" id="EPNEMVF"/>
<dbReference type="InterPro" id="IPR001330">
    <property type="entry name" value="Prenyltrans"/>
</dbReference>
<feature type="compositionally biased region" description="Basic and acidic residues" evidence="12">
    <location>
        <begin position="748"/>
        <end position="776"/>
    </location>
</feature>
<feature type="region of interest" description="Disordered" evidence="12">
    <location>
        <begin position="796"/>
        <end position="815"/>
    </location>
</feature>
<keyword evidence="6" id="KW-0479">Metal-binding</keyword>
<evidence type="ECO:0000256" key="1">
    <source>
        <dbReference type="ARBA" id="ARBA00001947"/>
    </source>
</evidence>
<evidence type="ECO:0000256" key="10">
    <source>
        <dbReference type="ARBA" id="ARBA00032766"/>
    </source>
</evidence>
<keyword evidence="4" id="KW-0637">Prenyltransferase</keyword>
<feature type="region of interest" description="Disordered" evidence="12">
    <location>
        <begin position="727"/>
        <end position="776"/>
    </location>
</feature>
<evidence type="ECO:0000256" key="7">
    <source>
        <dbReference type="ARBA" id="ARBA00022737"/>
    </source>
</evidence>
<evidence type="ECO:0000313" key="14">
    <source>
        <dbReference type="EMBL" id="CRG91249.1"/>
    </source>
</evidence>
<comment type="catalytic activity">
    <reaction evidence="11">
        <text>geranylgeranyl diphosphate + L-cysteinyl-[protein] = S-geranylgeranyl-L-cysteinyl-[protein] + diphosphate</text>
        <dbReference type="Rhea" id="RHEA:21240"/>
        <dbReference type="Rhea" id="RHEA-COMP:10131"/>
        <dbReference type="Rhea" id="RHEA-COMP:11537"/>
        <dbReference type="ChEBI" id="CHEBI:29950"/>
        <dbReference type="ChEBI" id="CHEBI:33019"/>
        <dbReference type="ChEBI" id="CHEBI:57533"/>
        <dbReference type="ChEBI" id="CHEBI:86021"/>
        <dbReference type="EC" id="2.5.1.60"/>
    </reaction>
</comment>
<proteinExistence type="inferred from homology"/>
<name>A0A0U1M6N6_TALIS</name>